<dbReference type="InterPro" id="IPR007138">
    <property type="entry name" value="ABM_dom"/>
</dbReference>
<organism evidence="2 3">
    <name type="scientific">Synechocystis salina LEGE 00031</name>
    <dbReference type="NCBI Taxonomy" id="1828736"/>
    <lineage>
        <taxon>Bacteria</taxon>
        <taxon>Bacillati</taxon>
        <taxon>Cyanobacteriota</taxon>
        <taxon>Cyanophyceae</taxon>
        <taxon>Synechococcales</taxon>
        <taxon>Merismopediaceae</taxon>
        <taxon>Synechocystis</taxon>
    </lineage>
</organism>
<dbReference type="Gene3D" id="3.30.70.100">
    <property type="match status" value="1"/>
</dbReference>
<evidence type="ECO:0000313" key="3">
    <source>
        <dbReference type="Proteomes" id="UP000658720"/>
    </source>
</evidence>
<name>A0ABR9VP02_9SYNC</name>
<proteinExistence type="predicted"/>
<dbReference type="GO" id="GO:0004497">
    <property type="term" value="F:monooxygenase activity"/>
    <property type="evidence" value="ECO:0007669"/>
    <property type="project" value="UniProtKB-KW"/>
</dbReference>
<dbReference type="InterPro" id="IPR011008">
    <property type="entry name" value="Dimeric_a/b-barrel"/>
</dbReference>
<feature type="domain" description="ABM" evidence="1">
    <location>
        <begin position="49"/>
        <end position="137"/>
    </location>
</feature>
<dbReference type="EMBL" id="JADEVV010000008">
    <property type="protein sequence ID" value="MBE9253054.1"/>
    <property type="molecule type" value="Genomic_DNA"/>
</dbReference>
<evidence type="ECO:0000313" key="2">
    <source>
        <dbReference type="EMBL" id="MBE9253054.1"/>
    </source>
</evidence>
<gene>
    <name evidence="2" type="ORF">IQ217_04090</name>
</gene>
<sequence length="146" mass="16587">MKTRALFRGQGMLVGVLLTLVIPLFFLLSILFLPLPTLADGDGGANQSIIVAGNIKVKPEKREEFIALSQTFIGPSRSEPGCISYSFYEDETENNTFLFFEVWRNRAALEYHFQTPYFHEFVEKSPDLLAKAAEIKIYKIAEFETL</sequence>
<dbReference type="InterPro" id="IPR050744">
    <property type="entry name" value="AI-2_Isomerase_LsrG"/>
</dbReference>
<dbReference type="Pfam" id="PF03992">
    <property type="entry name" value="ABM"/>
    <property type="match status" value="1"/>
</dbReference>
<dbReference type="PANTHER" id="PTHR33336:SF3">
    <property type="entry name" value="ABM DOMAIN-CONTAINING PROTEIN"/>
    <property type="match status" value="1"/>
</dbReference>
<dbReference type="SUPFAM" id="SSF54909">
    <property type="entry name" value="Dimeric alpha+beta barrel"/>
    <property type="match status" value="1"/>
</dbReference>
<protein>
    <submittedName>
        <fullName evidence="2">Antibiotic biosynthesis monooxygenase</fullName>
    </submittedName>
</protein>
<dbReference type="PROSITE" id="PS51725">
    <property type="entry name" value="ABM"/>
    <property type="match status" value="1"/>
</dbReference>
<dbReference type="Proteomes" id="UP000658720">
    <property type="component" value="Unassembled WGS sequence"/>
</dbReference>
<reference evidence="2 3" key="1">
    <citation type="submission" date="2020-10" db="EMBL/GenBank/DDBJ databases">
        <authorList>
            <person name="Castelo-Branco R."/>
            <person name="Eusebio N."/>
            <person name="Adriana R."/>
            <person name="Vieira A."/>
            <person name="Brugerolle De Fraissinette N."/>
            <person name="Rezende De Castro R."/>
            <person name="Schneider M.P."/>
            <person name="Vasconcelos V."/>
            <person name="Leao P.N."/>
        </authorList>
    </citation>
    <scope>NUCLEOTIDE SEQUENCE [LARGE SCALE GENOMIC DNA]</scope>
    <source>
        <strain evidence="2 3">LEGE 00031</strain>
    </source>
</reference>
<keyword evidence="2" id="KW-0560">Oxidoreductase</keyword>
<evidence type="ECO:0000259" key="1">
    <source>
        <dbReference type="PROSITE" id="PS51725"/>
    </source>
</evidence>
<accession>A0ABR9VP02</accession>
<dbReference type="PANTHER" id="PTHR33336">
    <property type="entry name" value="QUINOL MONOOXYGENASE YGIN-RELATED"/>
    <property type="match status" value="1"/>
</dbReference>
<keyword evidence="2" id="KW-0503">Monooxygenase</keyword>
<comment type="caution">
    <text evidence="2">The sequence shown here is derived from an EMBL/GenBank/DDBJ whole genome shotgun (WGS) entry which is preliminary data.</text>
</comment>
<keyword evidence="3" id="KW-1185">Reference proteome</keyword>